<evidence type="ECO:0000256" key="9">
    <source>
        <dbReference type="ARBA" id="ARBA00023136"/>
    </source>
</evidence>
<comment type="subcellular location">
    <subcellularLocation>
        <location evidence="1">Cell membrane</location>
        <topology evidence="1">Multi-pass membrane protein</topology>
    </subcellularLocation>
</comment>
<dbReference type="GO" id="GO:0005886">
    <property type="term" value="C:plasma membrane"/>
    <property type="evidence" value="ECO:0007669"/>
    <property type="project" value="UniProtKB-SubCell"/>
</dbReference>
<dbReference type="EMBL" id="WNJO01000003">
    <property type="protein sequence ID" value="MTV81767.1"/>
    <property type="molecule type" value="Genomic_DNA"/>
</dbReference>
<reference evidence="13 14" key="1">
    <citation type="submission" date="2019-11" db="EMBL/GenBank/DDBJ databases">
        <title>Lactobacillus sp. nov. CRM56-3, isolated from fermented tea leaves.</title>
        <authorList>
            <person name="Phuengjayaem S."/>
            <person name="Tanasupawat S."/>
        </authorList>
    </citation>
    <scope>NUCLEOTIDE SEQUENCE [LARGE SCALE GENOMIC DNA]</scope>
    <source>
        <strain evidence="13 14">CRM56-3</strain>
    </source>
</reference>
<evidence type="ECO:0000313" key="14">
    <source>
        <dbReference type="Proteomes" id="UP000466388"/>
    </source>
</evidence>
<keyword evidence="5" id="KW-0813">Transport</keyword>
<feature type="transmembrane region" description="Helical" evidence="11">
    <location>
        <begin position="233"/>
        <end position="255"/>
    </location>
</feature>
<proteinExistence type="inferred from homology"/>
<evidence type="ECO:0000256" key="6">
    <source>
        <dbReference type="ARBA" id="ARBA00022475"/>
    </source>
</evidence>
<keyword evidence="7 11" id="KW-0812">Transmembrane</keyword>
<dbReference type="PANTHER" id="PTHR43738">
    <property type="entry name" value="ABC TRANSPORTER, MEMBRANE PROTEIN"/>
    <property type="match status" value="1"/>
</dbReference>
<evidence type="ECO:0000256" key="8">
    <source>
        <dbReference type="ARBA" id="ARBA00022989"/>
    </source>
</evidence>
<accession>A0A7X3C2S3</accession>
<sequence>MFLAVKEMQHEKFRYGLIIAMIVLIGYLIYVLTSLAIGLARQNTLAIDSWEPKTVLMNRDANISLDQSILQKDDVGHLNKSQALIGQMAVIAKESNRQNESARFIGLSKSQFIYQELKTTSGHLPTKTNQIVVDDKFKDDGYRLKDRVVLNSDNTKFQIVGFLHDQRLNVAPVIYGSLSTWKALKGYRGNQIIGSAVMNKAGSPTYKHKAVKKYTKSQLVNKLPGYSAQNMTFGFMIGFLMAISLVVIAVFLYILTMQKLPNYAVLRAQGIPSSMLVKATVYQSLLIVVIGLVISGVITWGTGKLLPLGVPIYFDIPVLLAVSAGLIIISVLAALIPVRRIITIDPVTVIGG</sequence>
<evidence type="ECO:0000256" key="1">
    <source>
        <dbReference type="ARBA" id="ARBA00004651"/>
    </source>
</evidence>
<evidence type="ECO:0000256" key="11">
    <source>
        <dbReference type="SAM" id="Phobius"/>
    </source>
</evidence>
<evidence type="ECO:0000313" key="13">
    <source>
        <dbReference type="EMBL" id="MTV81767.1"/>
    </source>
</evidence>
<feature type="domain" description="ABC3 transporter permease C-terminal" evidence="12">
    <location>
        <begin position="235"/>
        <end position="346"/>
    </location>
</feature>
<keyword evidence="9 11" id="KW-0472">Membrane</keyword>
<evidence type="ECO:0000256" key="4">
    <source>
        <dbReference type="ARBA" id="ARBA00016962"/>
    </source>
</evidence>
<evidence type="ECO:0000259" key="12">
    <source>
        <dbReference type="Pfam" id="PF02687"/>
    </source>
</evidence>
<feature type="transmembrane region" description="Helical" evidence="11">
    <location>
        <begin position="276"/>
        <end position="300"/>
    </location>
</feature>
<comment type="subunit">
    <text evidence="3">The complex is composed of two ATP-binding proteins (HrtA), two transmembrane proteins (HrtB) and a solute-binding protein.</text>
</comment>
<evidence type="ECO:0000256" key="7">
    <source>
        <dbReference type="ARBA" id="ARBA00022692"/>
    </source>
</evidence>
<dbReference type="Proteomes" id="UP000466388">
    <property type="component" value="Unassembled WGS sequence"/>
</dbReference>
<dbReference type="InterPro" id="IPR003838">
    <property type="entry name" value="ABC3_permease_C"/>
</dbReference>
<comment type="caution">
    <text evidence="13">The sequence shown here is derived from an EMBL/GenBank/DDBJ whole genome shotgun (WGS) entry which is preliminary data.</text>
</comment>
<name>A0A7X3C2S3_9LACO</name>
<organism evidence="13 14">
    <name type="scientific">Secundilactobacillus folii</name>
    <dbReference type="NCBI Taxonomy" id="2678357"/>
    <lineage>
        <taxon>Bacteria</taxon>
        <taxon>Bacillati</taxon>
        <taxon>Bacillota</taxon>
        <taxon>Bacilli</taxon>
        <taxon>Lactobacillales</taxon>
        <taxon>Lactobacillaceae</taxon>
        <taxon>Secundilactobacillus</taxon>
    </lineage>
</organism>
<gene>
    <name evidence="13" type="ORF">GM612_03740</name>
</gene>
<evidence type="ECO:0000256" key="10">
    <source>
        <dbReference type="ARBA" id="ARBA00024973"/>
    </source>
</evidence>
<evidence type="ECO:0000256" key="3">
    <source>
        <dbReference type="ARBA" id="ARBA00011131"/>
    </source>
</evidence>
<comment type="function">
    <text evidence="10">Part of the ABC transporter complex hrt involved in hemin import. Responsible for the translocation of the substrate across the membrane.</text>
</comment>
<keyword evidence="6" id="KW-1003">Cell membrane</keyword>
<keyword evidence="8 11" id="KW-1133">Transmembrane helix</keyword>
<keyword evidence="14" id="KW-1185">Reference proteome</keyword>
<dbReference type="InterPro" id="IPR051125">
    <property type="entry name" value="ABC-4/HrtB_transporter"/>
</dbReference>
<evidence type="ECO:0000256" key="2">
    <source>
        <dbReference type="ARBA" id="ARBA00008697"/>
    </source>
</evidence>
<comment type="similarity">
    <text evidence="2">Belongs to the ABC-4 integral membrane protein family. HrtB subfamily.</text>
</comment>
<protein>
    <recommendedName>
        <fullName evidence="4">Putative hemin transport system permease protein HrtB</fullName>
    </recommendedName>
</protein>
<evidence type="ECO:0000256" key="5">
    <source>
        <dbReference type="ARBA" id="ARBA00022448"/>
    </source>
</evidence>
<feature type="transmembrane region" description="Helical" evidence="11">
    <location>
        <begin position="15"/>
        <end position="39"/>
    </location>
</feature>
<dbReference type="PANTHER" id="PTHR43738:SF1">
    <property type="entry name" value="HEMIN TRANSPORT SYSTEM PERMEASE PROTEIN HRTB-RELATED"/>
    <property type="match status" value="1"/>
</dbReference>
<dbReference type="RefSeq" id="WP_155431048.1">
    <property type="nucleotide sequence ID" value="NZ_WNJO01000003.1"/>
</dbReference>
<feature type="transmembrane region" description="Helical" evidence="11">
    <location>
        <begin position="312"/>
        <end position="336"/>
    </location>
</feature>
<dbReference type="AlphaFoldDB" id="A0A7X3C2S3"/>
<dbReference type="Pfam" id="PF02687">
    <property type="entry name" value="FtsX"/>
    <property type="match status" value="1"/>
</dbReference>